<reference evidence="2" key="1">
    <citation type="submission" date="2017-03" db="EMBL/GenBank/DDBJ databases">
        <title>FDA dAtabase for Regulatory Grade micrObial Sequences (FDA-ARGOS): Supporting development and validation of Infectious Disease Dx tests.</title>
        <authorList>
            <person name="Campos J."/>
            <person name="Goldberg B."/>
            <person name="Tallon L."/>
            <person name="Sadzewicz L."/>
            <person name="Sengamalay N."/>
            <person name="Ott S."/>
            <person name="Godinez A."/>
            <person name="Nagaraj S."/>
            <person name="Vyas G."/>
            <person name="Aluvathingal J."/>
            <person name="Nadendla S."/>
            <person name="Geyer C."/>
            <person name="Nandy P."/>
            <person name="Hobson J."/>
            <person name="Sichtig H."/>
        </authorList>
    </citation>
    <scope>NUCLEOTIDE SEQUENCE [LARGE SCALE GENOMIC DNA]</scope>
    <source>
        <strain evidence="2">FDAARGOS_260</strain>
    </source>
</reference>
<gene>
    <name evidence="1" type="ORF">A6J88_10710</name>
</gene>
<protein>
    <recommendedName>
        <fullName evidence="3">Type IV secretion protein Rhs</fullName>
    </recommendedName>
</protein>
<dbReference type="EMBL" id="CP020452">
    <property type="protein sequence ID" value="ARC51609.1"/>
    <property type="molecule type" value="Genomic_DNA"/>
</dbReference>
<accession>A0ABN4Y5J8</accession>
<evidence type="ECO:0008006" key="3">
    <source>
        <dbReference type="Google" id="ProtNLM"/>
    </source>
</evidence>
<evidence type="ECO:0000313" key="1">
    <source>
        <dbReference type="EMBL" id="ARC51609.1"/>
    </source>
</evidence>
<evidence type="ECO:0000313" key="2">
    <source>
        <dbReference type="Proteomes" id="UP000191272"/>
    </source>
</evidence>
<name>A0ABN4Y5J8_NEIMU</name>
<sequence>MPDGQYHHYYMDDFTLRSKDGKIPANPSLLVHEVTHAWQYQYAGIIFSVIALECQALKFAYNPYNYSLSEKMKPRQQVLRSLKIKGKLPDALFMDVTPYNPEALASIVEDYYYRFLRQDKNGNKMPDMGTRFTHNKQGNANKNVNDYIMVLSGYVMA</sequence>
<organism evidence="1 2">
    <name type="scientific">Neisseria mucosa</name>
    <dbReference type="NCBI Taxonomy" id="488"/>
    <lineage>
        <taxon>Bacteria</taxon>
        <taxon>Pseudomonadati</taxon>
        <taxon>Pseudomonadota</taxon>
        <taxon>Betaproteobacteria</taxon>
        <taxon>Neisseriales</taxon>
        <taxon>Neisseriaceae</taxon>
        <taxon>Neisseria</taxon>
    </lineage>
</organism>
<keyword evidence="2" id="KW-1185">Reference proteome</keyword>
<dbReference type="Proteomes" id="UP000191272">
    <property type="component" value="Chromosome"/>
</dbReference>
<proteinExistence type="predicted"/>